<sequence length="218" mass="24636">CDVAVSCLEKMVMEYQVHHMEHAKDIATVVFGLLIVHPKTLKVNLKALELAKKIQWDFYASSPLVYELTAPEVKNVPLESIASINMKNIQAFAETFLSNPNKHVEWLADCGNRSSFSRTLFLLIVLQALLIPTEVLDKQVNLCQVCLPALKNEWSHIQPKGDCIGDEISIDNLEKCITELVKHIFNNDTDALNARILVCIFWGLLRVQSSYVKQNSMV</sequence>
<dbReference type="GO" id="GO:0030515">
    <property type="term" value="F:snoRNA binding"/>
    <property type="evidence" value="ECO:0007669"/>
    <property type="project" value="TreeGrafter"/>
</dbReference>
<dbReference type="PANTHER" id="PTHR13457">
    <property type="entry name" value="BAP28"/>
    <property type="match status" value="1"/>
</dbReference>
<dbReference type="GO" id="GO:0030686">
    <property type="term" value="C:90S preribosome"/>
    <property type="evidence" value="ECO:0007669"/>
    <property type="project" value="TreeGrafter"/>
</dbReference>
<feature type="domain" description="At3g06530-like ARM-repeats" evidence="1">
    <location>
        <begin position="74"/>
        <end position="215"/>
    </location>
</feature>
<reference evidence="3" key="1">
    <citation type="journal article" date="2014" name="Science">
        <title>Ancient hybridizations among the ancestral genomes of bread wheat.</title>
        <authorList>
            <consortium name="International Wheat Genome Sequencing Consortium,"/>
            <person name="Marcussen T."/>
            <person name="Sandve S.R."/>
            <person name="Heier L."/>
            <person name="Spannagl M."/>
            <person name="Pfeifer M."/>
            <person name="Jakobsen K.S."/>
            <person name="Wulff B.B."/>
            <person name="Steuernagel B."/>
            <person name="Mayer K.F."/>
            <person name="Olsen O.A."/>
        </authorList>
    </citation>
    <scope>NUCLEOTIDE SEQUENCE [LARGE SCALE GENOMIC DNA]</scope>
    <source>
        <strain evidence="3">cv. AL8/78</strain>
    </source>
</reference>
<dbReference type="AlphaFoldDB" id="A0A453CQ43"/>
<dbReference type="InterPro" id="IPR056384">
    <property type="entry name" value="ARM_At3g06530"/>
</dbReference>
<dbReference type="EnsemblPlants" id="AET2Gv20920600.36">
    <property type="protein sequence ID" value="AET2Gv20920600.36"/>
    <property type="gene ID" value="AET2Gv20920600"/>
</dbReference>
<dbReference type="GO" id="GO:0034455">
    <property type="term" value="C:t-UTP complex"/>
    <property type="evidence" value="ECO:0007669"/>
    <property type="project" value="TreeGrafter"/>
</dbReference>
<evidence type="ECO:0000313" key="2">
    <source>
        <dbReference type="EnsemblPlants" id="AET2Gv20920600.36"/>
    </source>
</evidence>
<accession>A0A453CQ43</accession>
<keyword evidence="3" id="KW-1185">Reference proteome</keyword>
<dbReference type="Proteomes" id="UP000015105">
    <property type="component" value="Chromosome 2D"/>
</dbReference>
<reference evidence="2" key="3">
    <citation type="journal article" date="2017" name="Nature">
        <title>Genome sequence of the progenitor of the wheat D genome Aegilops tauschii.</title>
        <authorList>
            <person name="Luo M.C."/>
            <person name="Gu Y.Q."/>
            <person name="Puiu D."/>
            <person name="Wang H."/>
            <person name="Twardziok S.O."/>
            <person name="Deal K.R."/>
            <person name="Huo N."/>
            <person name="Zhu T."/>
            <person name="Wang L."/>
            <person name="Wang Y."/>
            <person name="McGuire P.E."/>
            <person name="Liu S."/>
            <person name="Long H."/>
            <person name="Ramasamy R.K."/>
            <person name="Rodriguez J.C."/>
            <person name="Van S.L."/>
            <person name="Yuan L."/>
            <person name="Wang Z."/>
            <person name="Xia Z."/>
            <person name="Xiao L."/>
            <person name="Anderson O.D."/>
            <person name="Ouyang S."/>
            <person name="Liang Y."/>
            <person name="Zimin A.V."/>
            <person name="Pertea G."/>
            <person name="Qi P."/>
            <person name="Bennetzen J.L."/>
            <person name="Dai X."/>
            <person name="Dawson M.W."/>
            <person name="Muller H.G."/>
            <person name="Kugler K."/>
            <person name="Rivarola-Duarte L."/>
            <person name="Spannagl M."/>
            <person name="Mayer K.F.X."/>
            <person name="Lu F.H."/>
            <person name="Bevan M.W."/>
            <person name="Leroy P."/>
            <person name="Li P."/>
            <person name="You F.M."/>
            <person name="Sun Q."/>
            <person name="Liu Z."/>
            <person name="Lyons E."/>
            <person name="Wicker T."/>
            <person name="Salzberg S.L."/>
            <person name="Devos K.M."/>
            <person name="Dvorak J."/>
        </authorList>
    </citation>
    <scope>NUCLEOTIDE SEQUENCE [LARGE SCALE GENOMIC DNA]</scope>
    <source>
        <strain evidence="2">cv. AL8/78</strain>
    </source>
</reference>
<name>A0A453CQ43_AEGTS</name>
<proteinExistence type="predicted"/>
<evidence type="ECO:0000259" key="1">
    <source>
        <dbReference type="Pfam" id="PF24477"/>
    </source>
</evidence>
<dbReference type="GO" id="GO:0032040">
    <property type="term" value="C:small-subunit processome"/>
    <property type="evidence" value="ECO:0007669"/>
    <property type="project" value="TreeGrafter"/>
</dbReference>
<dbReference type="InterPro" id="IPR040191">
    <property type="entry name" value="UTP10"/>
</dbReference>
<dbReference type="GO" id="GO:0000462">
    <property type="term" value="P:maturation of SSU-rRNA from tricistronic rRNA transcript (SSU-rRNA, 5.8S rRNA, LSU-rRNA)"/>
    <property type="evidence" value="ECO:0007669"/>
    <property type="project" value="TreeGrafter"/>
</dbReference>
<dbReference type="GO" id="GO:0045943">
    <property type="term" value="P:positive regulation of transcription by RNA polymerase I"/>
    <property type="evidence" value="ECO:0007669"/>
    <property type="project" value="TreeGrafter"/>
</dbReference>
<dbReference type="Gramene" id="AET2Gv20920600.36">
    <property type="protein sequence ID" value="AET2Gv20920600.36"/>
    <property type="gene ID" value="AET2Gv20920600"/>
</dbReference>
<evidence type="ECO:0000313" key="3">
    <source>
        <dbReference type="Proteomes" id="UP000015105"/>
    </source>
</evidence>
<reference evidence="3" key="2">
    <citation type="journal article" date="2017" name="Nat. Plants">
        <title>The Aegilops tauschii genome reveals multiple impacts of transposons.</title>
        <authorList>
            <person name="Zhao G."/>
            <person name="Zou C."/>
            <person name="Li K."/>
            <person name="Wang K."/>
            <person name="Li T."/>
            <person name="Gao L."/>
            <person name="Zhang X."/>
            <person name="Wang H."/>
            <person name="Yang Z."/>
            <person name="Liu X."/>
            <person name="Jiang W."/>
            <person name="Mao L."/>
            <person name="Kong X."/>
            <person name="Jiao Y."/>
            <person name="Jia J."/>
        </authorList>
    </citation>
    <scope>NUCLEOTIDE SEQUENCE [LARGE SCALE GENOMIC DNA]</scope>
    <source>
        <strain evidence="3">cv. AL8/78</strain>
    </source>
</reference>
<reference evidence="2" key="5">
    <citation type="journal article" date="2021" name="G3 (Bethesda)">
        <title>Aegilops tauschii genome assembly Aet v5.0 features greater sequence contiguity and improved annotation.</title>
        <authorList>
            <person name="Wang L."/>
            <person name="Zhu T."/>
            <person name="Rodriguez J.C."/>
            <person name="Deal K.R."/>
            <person name="Dubcovsky J."/>
            <person name="McGuire P.E."/>
            <person name="Lux T."/>
            <person name="Spannagl M."/>
            <person name="Mayer K.F.X."/>
            <person name="Baldrich P."/>
            <person name="Meyers B.C."/>
            <person name="Huo N."/>
            <person name="Gu Y.Q."/>
            <person name="Zhou H."/>
            <person name="Devos K.M."/>
            <person name="Bennetzen J.L."/>
            <person name="Unver T."/>
            <person name="Budak H."/>
            <person name="Gulick P.J."/>
            <person name="Galiba G."/>
            <person name="Kalapos B."/>
            <person name="Nelson D.R."/>
            <person name="Li P."/>
            <person name="You F.M."/>
            <person name="Luo M.C."/>
            <person name="Dvorak J."/>
        </authorList>
    </citation>
    <scope>NUCLEOTIDE SEQUENCE [LARGE SCALE GENOMIC DNA]</scope>
    <source>
        <strain evidence="2">cv. AL8/78</strain>
    </source>
</reference>
<protein>
    <recommendedName>
        <fullName evidence="1">At3g06530-like ARM-repeats domain-containing protein</fullName>
    </recommendedName>
</protein>
<reference evidence="2" key="4">
    <citation type="submission" date="2019-03" db="UniProtKB">
        <authorList>
            <consortium name="EnsemblPlants"/>
        </authorList>
    </citation>
    <scope>IDENTIFICATION</scope>
</reference>
<organism evidence="2 3">
    <name type="scientific">Aegilops tauschii subsp. strangulata</name>
    <name type="common">Goatgrass</name>
    <dbReference type="NCBI Taxonomy" id="200361"/>
    <lineage>
        <taxon>Eukaryota</taxon>
        <taxon>Viridiplantae</taxon>
        <taxon>Streptophyta</taxon>
        <taxon>Embryophyta</taxon>
        <taxon>Tracheophyta</taxon>
        <taxon>Spermatophyta</taxon>
        <taxon>Magnoliopsida</taxon>
        <taxon>Liliopsida</taxon>
        <taxon>Poales</taxon>
        <taxon>Poaceae</taxon>
        <taxon>BOP clade</taxon>
        <taxon>Pooideae</taxon>
        <taxon>Triticodae</taxon>
        <taxon>Triticeae</taxon>
        <taxon>Triticinae</taxon>
        <taxon>Aegilops</taxon>
    </lineage>
</organism>
<dbReference type="PANTHER" id="PTHR13457:SF1">
    <property type="entry name" value="HEAT REPEAT-CONTAINING PROTEIN 1"/>
    <property type="match status" value="1"/>
</dbReference>
<dbReference type="Pfam" id="PF24477">
    <property type="entry name" value="ARM_At3g06530"/>
    <property type="match status" value="1"/>
</dbReference>